<reference evidence="2 3" key="1">
    <citation type="submission" date="2021-07" db="EMBL/GenBank/DDBJ databases">
        <title>Isolation and characterization of bacteria from a gold mining with a capacity of golden bioaccumulation.</title>
        <authorList>
            <person name="Yang X.J."/>
        </authorList>
    </citation>
    <scope>NUCLEOTIDE SEQUENCE [LARGE SCALE GENOMIC DNA]</scope>
    <source>
        <strain evidence="2 3">Au29</strain>
    </source>
</reference>
<feature type="transmembrane region" description="Helical" evidence="1">
    <location>
        <begin position="35"/>
        <end position="63"/>
    </location>
</feature>
<proteinExistence type="predicted"/>
<dbReference type="Proteomes" id="UP000824334">
    <property type="component" value="Chromosome"/>
</dbReference>
<evidence type="ECO:0000256" key="1">
    <source>
        <dbReference type="SAM" id="Phobius"/>
    </source>
</evidence>
<keyword evidence="1" id="KW-0472">Membrane</keyword>
<dbReference type="GeneID" id="94374771"/>
<gene>
    <name evidence="2" type="ORF">KWG56_05810</name>
</gene>
<dbReference type="EMBL" id="CP080034">
    <property type="protein sequence ID" value="QYC11491.1"/>
    <property type="molecule type" value="Genomic_DNA"/>
</dbReference>
<keyword evidence="3" id="KW-1185">Reference proteome</keyword>
<accession>A0ABX8TJU9</accession>
<dbReference type="RefSeq" id="WP_219354070.1">
    <property type="nucleotide sequence ID" value="NZ_CP080034.1"/>
</dbReference>
<keyword evidence="1" id="KW-0812">Transmembrane</keyword>
<evidence type="ECO:0000313" key="2">
    <source>
        <dbReference type="EMBL" id="QYC11491.1"/>
    </source>
</evidence>
<organism evidence="2 3">
    <name type="scientific">Brevundimonas nasdae</name>
    <dbReference type="NCBI Taxonomy" id="172043"/>
    <lineage>
        <taxon>Bacteria</taxon>
        <taxon>Pseudomonadati</taxon>
        <taxon>Pseudomonadota</taxon>
        <taxon>Alphaproteobacteria</taxon>
        <taxon>Caulobacterales</taxon>
        <taxon>Caulobacteraceae</taxon>
        <taxon>Brevundimonas</taxon>
    </lineage>
</organism>
<sequence length="64" mass="6911">MKLIKPKHIEPQRSPNRVSVRSGRFNLDGDGAHGVWAVVAILTGLFVLIALAPAAVATVIRLIR</sequence>
<name>A0ABX8TJU9_9CAUL</name>
<protein>
    <submittedName>
        <fullName evidence="2">Uncharacterized protein</fullName>
    </submittedName>
</protein>
<keyword evidence="1" id="KW-1133">Transmembrane helix</keyword>
<evidence type="ECO:0000313" key="3">
    <source>
        <dbReference type="Proteomes" id="UP000824334"/>
    </source>
</evidence>